<dbReference type="Proteomes" id="UP000664032">
    <property type="component" value="Unassembled WGS sequence"/>
</dbReference>
<sequence length="657" mass="70561">MLNRPRVTPKRPLGPRSNLRASVSKPSNKTAKVFGRPASFEAARLAAPLSLTGDKHPSTSTFQHAPVASSSSSTNNSEVQTPVSPTHTVASLLNDMETCPPSRSDSHHSWEREKPSIHIDTRIKGSSGFSRDSLESNPPQPDEVGQSIYSSLRARLSRESSMAAVSRGAQSVLSVASGGSSGSRGSNKSSDASQQSGSSLRVVGRGGSGSRIRQFGPNAQKPDPTLIVKQEHRPTLIRPSGRGGLGSRPKPLAPLVPPKDSSTQKSSSTQTDTLIRPSGRGGLASRPKPPGAVSSPSLLKILGKRKARLDKGKGKAKEEPRAIHPIPPQQTYSISNGSTSSLSTIHFIGETGEPTTPFFPDDRSLHSSNEDNGKSNTTPSSLFSSDQSSSRTTFSDHPNENDEYSDSRPVTPVDHRQRNISKLARTLGDDLPSSVIFKNSTSRRPSDPSPVRKDRNSTAFRRASVSMSSLGSMFIRSGARTRDSVSASTITDDLHQFGLADDLSESWRNMNDSSTSIPQPPASPIVFSPPSPTAVPNPKSTPELSSNGHSDDESEAEQSIELDALSYASSTLSRSNSYSAASSERPSIASHSRSTSTSILSERRLANRSIWLIPVNDDDDDLHVGHIHRLDVAEKPQNWSGEWNNDLHQVIKSLRLL</sequence>
<organism evidence="1 2">
    <name type="scientific">Psilocybe cubensis</name>
    <name type="common">Psychedelic mushroom</name>
    <name type="synonym">Stropharia cubensis</name>
    <dbReference type="NCBI Taxonomy" id="181762"/>
    <lineage>
        <taxon>Eukaryota</taxon>
        <taxon>Fungi</taxon>
        <taxon>Dikarya</taxon>
        <taxon>Basidiomycota</taxon>
        <taxon>Agaricomycotina</taxon>
        <taxon>Agaricomycetes</taxon>
        <taxon>Agaricomycetidae</taxon>
        <taxon>Agaricales</taxon>
        <taxon>Agaricineae</taxon>
        <taxon>Strophariaceae</taxon>
        <taxon>Psilocybe</taxon>
    </lineage>
</organism>
<reference evidence="1" key="1">
    <citation type="submission" date="2021-10" db="EMBL/GenBank/DDBJ databases">
        <title>Psilocybe cubensis genome.</title>
        <authorList>
            <person name="Mckernan K.J."/>
            <person name="Crawford S."/>
            <person name="Trippe A."/>
            <person name="Kane L.T."/>
            <person name="Mclaughlin S."/>
        </authorList>
    </citation>
    <scope>NUCLEOTIDE SEQUENCE</scope>
    <source>
        <strain evidence="1">MGC-MH-2018</strain>
    </source>
</reference>
<evidence type="ECO:0000313" key="2">
    <source>
        <dbReference type="Proteomes" id="UP000664032"/>
    </source>
</evidence>
<gene>
    <name evidence="1" type="ORF">JR316_0001504</name>
</gene>
<protein>
    <submittedName>
        <fullName evidence="1">Uncharacterized protein</fullName>
    </submittedName>
</protein>
<evidence type="ECO:0000313" key="1">
    <source>
        <dbReference type="EMBL" id="KAH9487429.1"/>
    </source>
</evidence>
<name>A0ACB8HJ97_PSICU</name>
<dbReference type="EMBL" id="JAFIQS020000001">
    <property type="protein sequence ID" value="KAH9487429.1"/>
    <property type="molecule type" value="Genomic_DNA"/>
</dbReference>
<comment type="caution">
    <text evidence="1">The sequence shown here is derived from an EMBL/GenBank/DDBJ whole genome shotgun (WGS) entry which is preliminary data.</text>
</comment>
<accession>A0ACB8HJ97</accession>
<keyword evidence="2" id="KW-1185">Reference proteome</keyword>
<proteinExistence type="predicted"/>